<keyword evidence="1" id="KW-0863">Zinc-finger</keyword>
<dbReference type="InterPro" id="IPR044713">
    <property type="entry name" value="DNJA1/2-like"/>
</dbReference>
<dbReference type="Pfam" id="PF01556">
    <property type="entry name" value="DnaJ_C"/>
    <property type="match status" value="1"/>
</dbReference>
<dbReference type="PANTHER" id="PTHR43888">
    <property type="entry name" value="DNAJ-LIKE-2, ISOFORM A-RELATED"/>
    <property type="match status" value="1"/>
</dbReference>
<dbReference type="SUPFAM" id="SSF49493">
    <property type="entry name" value="HSP40/DnaJ peptide-binding domain"/>
    <property type="match status" value="2"/>
</dbReference>
<keyword evidence="5" id="KW-1185">Reference proteome</keyword>
<dbReference type="EMBL" id="HBIW01021814">
    <property type="protein sequence ID" value="CAE0703375.1"/>
    <property type="molecule type" value="Transcribed_RNA"/>
</dbReference>
<name>A0A7S4EC59_9STRA</name>
<accession>A0A7S4EC59</accession>
<evidence type="ECO:0000256" key="1">
    <source>
        <dbReference type="PROSITE-ProRule" id="PRU00546"/>
    </source>
</evidence>
<dbReference type="GO" id="GO:0008270">
    <property type="term" value="F:zinc ion binding"/>
    <property type="evidence" value="ECO:0007669"/>
    <property type="project" value="UniProtKB-KW"/>
</dbReference>
<evidence type="ECO:0000313" key="5">
    <source>
        <dbReference type="Proteomes" id="UP000789595"/>
    </source>
</evidence>
<evidence type="ECO:0000313" key="4">
    <source>
        <dbReference type="EMBL" id="CAH0370613.1"/>
    </source>
</evidence>
<dbReference type="GO" id="GO:0030544">
    <property type="term" value="F:Hsp70 protein binding"/>
    <property type="evidence" value="ECO:0007669"/>
    <property type="project" value="InterPro"/>
</dbReference>
<feature type="zinc finger region" description="CR-type" evidence="1">
    <location>
        <begin position="199"/>
        <end position="284"/>
    </location>
</feature>
<feature type="domain" description="CR-type" evidence="2">
    <location>
        <begin position="199"/>
        <end position="284"/>
    </location>
</feature>
<gene>
    <name evidence="3" type="ORF">PCAL00307_LOCUS18822</name>
    <name evidence="4" type="ORF">PECAL_3P05090</name>
</gene>
<organism evidence="3">
    <name type="scientific">Pelagomonas calceolata</name>
    <dbReference type="NCBI Taxonomy" id="35677"/>
    <lineage>
        <taxon>Eukaryota</taxon>
        <taxon>Sar</taxon>
        <taxon>Stramenopiles</taxon>
        <taxon>Ochrophyta</taxon>
        <taxon>Pelagophyceae</taxon>
        <taxon>Pelagomonadales</taxon>
        <taxon>Pelagomonadaceae</taxon>
        <taxon>Pelagomonas</taxon>
    </lineage>
</organism>
<evidence type="ECO:0000259" key="2">
    <source>
        <dbReference type="PROSITE" id="PS51188"/>
    </source>
</evidence>
<dbReference type="InterPro" id="IPR001305">
    <property type="entry name" value="HSP_DnaJ_Cys-rich_dom"/>
</dbReference>
<dbReference type="Gene3D" id="2.60.260.20">
    <property type="entry name" value="Urease metallochaperone UreE, N-terminal domain"/>
    <property type="match status" value="2"/>
</dbReference>
<reference evidence="4" key="2">
    <citation type="submission" date="2021-11" db="EMBL/GenBank/DDBJ databases">
        <authorList>
            <consortium name="Genoscope - CEA"/>
            <person name="William W."/>
        </authorList>
    </citation>
    <scope>NUCLEOTIDE SEQUENCE</scope>
</reference>
<dbReference type="Gene3D" id="2.10.230.10">
    <property type="entry name" value="Heat shock protein DnaJ, cysteine-rich domain"/>
    <property type="match status" value="1"/>
</dbReference>
<dbReference type="InterPro" id="IPR002939">
    <property type="entry name" value="DnaJ_C"/>
</dbReference>
<evidence type="ECO:0000313" key="3">
    <source>
        <dbReference type="EMBL" id="CAE0703375.1"/>
    </source>
</evidence>
<dbReference type="OrthoDB" id="550424at2759"/>
<keyword evidence="1" id="KW-0862">Zinc</keyword>
<reference evidence="3" key="1">
    <citation type="submission" date="2021-01" db="EMBL/GenBank/DDBJ databases">
        <authorList>
            <person name="Corre E."/>
            <person name="Pelletier E."/>
            <person name="Niang G."/>
            <person name="Scheremetjew M."/>
            <person name="Finn R."/>
            <person name="Kale V."/>
            <person name="Holt S."/>
            <person name="Cochrane G."/>
            <person name="Meng A."/>
            <person name="Brown T."/>
            <person name="Cohen L."/>
        </authorList>
    </citation>
    <scope>NUCLEOTIDE SEQUENCE</scope>
    <source>
        <strain evidence="3">CCMP1756</strain>
    </source>
</reference>
<sequence length="438" mass="48141">MARRRRRRRLGTAALVASAAARPCPLATREARSATDLCDPPEMVQIWNDGSLPVQTYRLSSSGEEIKHAAPISKGAAILAEGCSKTVWRARLDQGRLVDEFTQGSSSAPVETTAVSISASSLTEDVASERWRIQDCQPQPQFPVRARFSELRDVGASFDLQVTRGNVRSRTEVSPANKVPGPEIFADVTLDLLEAYKGGKLVKFAVKRRIKCPVCGGLGAPAAKIIQCDRCFGTGLRHATWRPHNESIGESRRTKCGKCGGWGETWLPEHACVGCGGARLQSEERWFSIALPEGVQDGWTLRREGLGETKLEPERGQLRAQLEPGPLVLRVHVEEHENFTRTGDDLVVVEKVDAAEMVFGFQRVVEHLDGSLIVFNRTEPSPPGTELRVSQRGFRHFDVEDSGPSDERGDFVVKVELAVPSTDSGEKQEFYEGMVGKI</sequence>
<dbReference type="PROSITE" id="PS51188">
    <property type="entry name" value="ZF_CR"/>
    <property type="match status" value="1"/>
</dbReference>
<dbReference type="InterPro" id="IPR036410">
    <property type="entry name" value="HSP_DnaJ_Cys-rich_dom_sf"/>
</dbReference>
<keyword evidence="1" id="KW-0479">Metal-binding</keyword>
<proteinExistence type="predicted"/>
<dbReference type="InterPro" id="IPR008971">
    <property type="entry name" value="HSP40/DnaJ_pept-bd"/>
</dbReference>
<dbReference type="SUPFAM" id="SSF57938">
    <property type="entry name" value="DnaJ/Hsp40 cysteine-rich domain"/>
    <property type="match status" value="1"/>
</dbReference>
<dbReference type="GO" id="GO:0006457">
    <property type="term" value="P:protein folding"/>
    <property type="evidence" value="ECO:0007669"/>
    <property type="project" value="InterPro"/>
</dbReference>
<dbReference type="AlphaFoldDB" id="A0A7S4EC59"/>
<dbReference type="Proteomes" id="UP000789595">
    <property type="component" value="Unassembled WGS sequence"/>
</dbReference>
<protein>
    <recommendedName>
        <fullName evidence="2">CR-type domain-containing protein</fullName>
    </recommendedName>
</protein>
<dbReference type="GO" id="GO:0051082">
    <property type="term" value="F:unfolded protein binding"/>
    <property type="evidence" value="ECO:0007669"/>
    <property type="project" value="InterPro"/>
</dbReference>
<dbReference type="EMBL" id="CAKKNE010000003">
    <property type="protein sequence ID" value="CAH0370613.1"/>
    <property type="molecule type" value="Genomic_DNA"/>
</dbReference>